<evidence type="ECO:0000259" key="5">
    <source>
        <dbReference type="PROSITE" id="PS50109"/>
    </source>
</evidence>
<evidence type="ECO:0000256" key="3">
    <source>
        <dbReference type="ARBA" id="ARBA00022553"/>
    </source>
</evidence>
<keyword evidence="4" id="KW-0175">Coiled coil</keyword>
<dbReference type="CDD" id="cd00082">
    <property type="entry name" value="HisKA"/>
    <property type="match status" value="1"/>
</dbReference>
<comment type="catalytic activity">
    <reaction evidence="1">
        <text>ATP + protein L-histidine = ADP + protein N-phospho-L-histidine.</text>
        <dbReference type="EC" id="2.7.13.3"/>
    </reaction>
</comment>
<dbReference type="Gene3D" id="1.10.287.130">
    <property type="match status" value="1"/>
</dbReference>
<reference evidence="7 8" key="1">
    <citation type="journal article" date="2014" name="Int. J. Syst. Evol. Microbiol.">
        <title>Carboxylicivirga gen. nov. in the family Marinilabiliaceae with two novel species, Carboxylicivirga mesophila sp. nov. and Carboxylicivirga taeanensis sp. nov., and reclassification of Cytophaga fermentans as Saccharicrinis fermentans gen. nov., comb. nov.</title>
        <authorList>
            <person name="Yang S.H."/>
            <person name="Seo H.S."/>
            <person name="Woo J.H."/>
            <person name="Oh H.M."/>
            <person name="Jang H."/>
            <person name="Lee J.H."/>
            <person name="Kim S.J."/>
            <person name="Kwon K.K."/>
        </authorList>
    </citation>
    <scope>NUCLEOTIDE SEQUENCE [LARGE SCALE GENOMIC DNA]</scope>
    <source>
        <strain evidence="7 8">JCM 18290</strain>
    </source>
</reference>
<keyword evidence="8" id="KW-1185">Reference proteome</keyword>
<feature type="domain" description="Histidine kinase" evidence="5">
    <location>
        <begin position="268"/>
        <end position="487"/>
    </location>
</feature>
<evidence type="ECO:0000256" key="2">
    <source>
        <dbReference type="ARBA" id="ARBA00012438"/>
    </source>
</evidence>
<feature type="coiled-coil region" evidence="4">
    <location>
        <begin position="218"/>
        <end position="245"/>
    </location>
</feature>
<dbReference type="PROSITE" id="PS51034">
    <property type="entry name" value="ZP_2"/>
    <property type="match status" value="1"/>
</dbReference>
<dbReference type="PROSITE" id="PS50109">
    <property type="entry name" value="HIS_KIN"/>
    <property type="match status" value="1"/>
</dbReference>
<dbReference type="SUPFAM" id="SSF55874">
    <property type="entry name" value="ATPase domain of HSP90 chaperone/DNA topoisomerase II/histidine kinase"/>
    <property type="match status" value="1"/>
</dbReference>
<dbReference type="InterPro" id="IPR001507">
    <property type="entry name" value="ZP_dom"/>
</dbReference>
<protein>
    <recommendedName>
        <fullName evidence="2">histidine kinase</fullName>
        <ecNumber evidence="2">2.7.13.3</ecNumber>
    </recommendedName>
</protein>
<keyword evidence="7" id="KW-0418">Kinase</keyword>
<dbReference type="PRINTS" id="PR00344">
    <property type="entry name" value="BCTRLSENSOR"/>
</dbReference>
<dbReference type="PANTHER" id="PTHR43065">
    <property type="entry name" value="SENSOR HISTIDINE KINASE"/>
    <property type="match status" value="1"/>
</dbReference>
<dbReference type="Pfam" id="PF00512">
    <property type="entry name" value="HisKA"/>
    <property type="match status" value="1"/>
</dbReference>
<organism evidence="7 8">
    <name type="scientific">Carboxylicivirga mesophila</name>
    <dbReference type="NCBI Taxonomy" id="1166478"/>
    <lineage>
        <taxon>Bacteria</taxon>
        <taxon>Pseudomonadati</taxon>
        <taxon>Bacteroidota</taxon>
        <taxon>Bacteroidia</taxon>
        <taxon>Marinilabiliales</taxon>
        <taxon>Marinilabiliaceae</taxon>
        <taxon>Carboxylicivirga</taxon>
    </lineage>
</organism>
<dbReference type="RefSeq" id="WP_212229858.1">
    <property type="nucleotide sequence ID" value="NZ_JAGUCN010000020.1"/>
</dbReference>
<dbReference type="InterPro" id="IPR003661">
    <property type="entry name" value="HisK_dim/P_dom"/>
</dbReference>
<dbReference type="SMART" id="SM00388">
    <property type="entry name" value="HisKA"/>
    <property type="match status" value="1"/>
</dbReference>
<dbReference type="EC" id="2.7.13.3" evidence="2"/>
<dbReference type="InterPro" id="IPR036097">
    <property type="entry name" value="HisK_dim/P_sf"/>
</dbReference>
<dbReference type="SMART" id="SM00387">
    <property type="entry name" value="HATPase_c"/>
    <property type="match status" value="1"/>
</dbReference>
<feature type="domain" description="ZP" evidence="6">
    <location>
        <begin position="1"/>
        <end position="94"/>
    </location>
</feature>
<dbReference type="SUPFAM" id="SSF47384">
    <property type="entry name" value="Homodimeric domain of signal transducing histidine kinase"/>
    <property type="match status" value="1"/>
</dbReference>
<dbReference type="GO" id="GO:0016301">
    <property type="term" value="F:kinase activity"/>
    <property type="evidence" value="ECO:0007669"/>
    <property type="project" value="UniProtKB-KW"/>
</dbReference>
<gene>
    <name evidence="7" type="ORF">KEM09_16190</name>
</gene>
<sequence length="489" mass="56129">MYLNEQIASGVTSFREAFYFLLDNKGTILRYYGDFIASGLLDSSERISELLPETVLKRFYQFVKSAEKRFQCNMLVCSANEVYAVKCSFTKNAQGNIDLKGLVDESYKSEGLIPIDKLPLPIALVKKDGEIIQLNRLFIDYFLESKIIAKPLFIQDIIKTNILSPETFDYRKMIKSDANSRAVFCHFKGAENNQTFLLNLIPVDSSTERIYLASIKDLTQFIEVQQNLEDQNQELRQQVQDEFELNRSFELKLLRKNRLESLGEIASGIFHELNQPLTHLSLKIDNMLENWQRGNVTEEYLMNKGEQIQRQIKRMRGIIDEMKQFSTIPESRDEVINIKTVLNCALEDVSYMQVSGLILVVNHVDDINVHGNANELEQIFVNILTNSIQSLQLKQSLNKDFKPKLKVTLKKTSELITVIFIDNGLGVSNAEMEQLFKPFYTTKKEVGGTGLGLFIINNLMRKMNGRVTVDSKEGKFFKTTLSFPIIKEE</sequence>
<dbReference type="InterPro" id="IPR005467">
    <property type="entry name" value="His_kinase_dom"/>
</dbReference>
<dbReference type="InterPro" id="IPR036890">
    <property type="entry name" value="HATPase_C_sf"/>
</dbReference>
<dbReference type="InterPro" id="IPR003594">
    <property type="entry name" value="HATPase_dom"/>
</dbReference>
<dbReference type="EMBL" id="JAGUCN010000020">
    <property type="protein sequence ID" value="MBS2212960.1"/>
    <property type="molecule type" value="Genomic_DNA"/>
</dbReference>
<keyword evidence="3" id="KW-0597">Phosphoprotein</keyword>
<dbReference type="Proteomes" id="UP000721861">
    <property type="component" value="Unassembled WGS sequence"/>
</dbReference>
<evidence type="ECO:0000313" key="8">
    <source>
        <dbReference type="Proteomes" id="UP000721861"/>
    </source>
</evidence>
<dbReference type="CDD" id="cd00075">
    <property type="entry name" value="HATPase"/>
    <property type="match status" value="1"/>
</dbReference>
<evidence type="ECO:0000259" key="6">
    <source>
        <dbReference type="PROSITE" id="PS51034"/>
    </source>
</evidence>
<comment type="caution">
    <text evidence="7">The sequence shown here is derived from an EMBL/GenBank/DDBJ whole genome shotgun (WGS) entry which is preliminary data.</text>
</comment>
<proteinExistence type="predicted"/>
<keyword evidence="7" id="KW-0808">Transferase</keyword>
<dbReference type="Gene3D" id="3.30.565.10">
    <property type="entry name" value="Histidine kinase-like ATPase, C-terminal domain"/>
    <property type="match status" value="1"/>
</dbReference>
<evidence type="ECO:0000256" key="1">
    <source>
        <dbReference type="ARBA" id="ARBA00000085"/>
    </source>
</evidence>
<evidence type="ECO:0000256" key="4">
    <source>
        <dbReference type="SAM" id="Coils"/>
    </source>
</evidence>
<dbReference type="Pfam" id="PF02518">
    <property type="entry name" value="HATPase_c"/>
    <property type="match status" value="1"/>
</dbReference>
<name>A0ABS5KD64_9BACT</name>
<accession>A0ABS5KD64</accession>
<dbReference type="InterPro" id="IPR004358">
    <property type="entry name" value="Sig_transdc_His_kin-like_C"/>
</dbReference>
<evidence type="ECO:0000313" key="7">
    <source>
        <dbReference type="EMBL" id="MBS2212960.1"/>
    </source>
</evidence>